<feature type="region of interest" description="Disordered" evidence="7">
    <location>
        <begin position="453"/>
        <end position="472"/>
    </location>
</feature>
<evidence type="ECO:0000256" key="4">
    <source>
        <dbReference type="ARBA" id="ARBA00023002"/>
    </source>
</evidence>
<keyword evidence="2" id="KW-0285">Flavoprotein</keyword>
<evidence type="ECO:0000313" key="9">
    <source>
        <dbReference type="EMBL" id="RDH84253.1"/>
    </source>
</evidence>
<comment type="cofactor">
    <cofactor evidence="1">
        <name>FAD</name>
        <dbReference type="ChEBI" id="CHEBI:57692"/>
    </cofactor>
</comment>
<proteinExistence type="predicted"/>
<dbReference type="NCBIfam" id="TIGR00562">
    <property type="entry name" value="proto_IX_ox"/>
    <property type="match status" value="1"/>
</dbReference>
<name>A0A370DHE1_9GAMM</name>
<dbReference type="SUPFAM" id="SSF54373">
    <property type="entry name" value="FAD-linked reductases, C-terminal domain"/>
    <property type="match status" value="1"/>
</dbReference>
<dbReference type="InterPro" id="IPR050464">
    <property type="entry name" value="Zeta_carotene_desat/Oxidored"/>
</dbReference>
<dbReference type="GO" id="GO:0006783">
    <property type="term" value="P:heme biosynthetic process"/>
    <property type="evidence" value="ECO:0007669"/>
    <property type="project" value="UniProtKB-KW"/>
</dbReference>
<dbReference type="Proteomes" id="UP000254771">
    <property type="component" value="Unassembled WGS sequence"/>
</dbReference>
<dbReference type="GO" id="GO:0004729">
    <property type="term" value="F:oxygen-dependent protoporphyrinogen oxidase activity"/>
    <property type="evidence" value="ECO:0007669"/>
    <property type="project" value="InterPro"/>
</dbReference>
<dbReference type="SUPFAM" id="SSF51905">
    <property type="entry name" value="FAD/NAD(P)-binding domain"/>
    <property type="match status" value="1"/>
</dbReference>
<dbReference type="Gene3D" id="3.90.660.20">
    <property type="entry name" value="Protoporphyrinogen oxidase, mitochondrial, domain 2"/>
    <property type="match status" value="1"/>
</dbReference>
<comment type="pathway">
    <text evidence="6">Porphyrin-containing compound metabolism.</text>
</comment>
<evidence type="ECO:0000256" key="7">
    <source>
        <dbReference type="SAM" id="MobiDB-lite"/>
    </source>
</evidence>
<dbReference type="EMBL" id="QFXE01000016">
    <property type="protein sequence ID" value="RDH84253.1"/>
    <property type="molecule type" value="Genomic_DNA"/>
</dbReference>
<feature type="compositionally biased region" description="Polar residues" evidence="7">
    <location>
        <begin position="453"/>
        <end position="466"/>
    </location>
</feature>
<dbReference type="Gene3D" id="3.50.50.60">
    <property type="entry name" value="FAD/NAD(P)-binding domain"/>
    <property type="match status" value="1"/>
</dbReference>
<dbReference type="InterPro" id="IPR004572">
    <property type="entry name" value="Protoporphyrinogen_oxidase"/>
</dbReference>
<reference evidence="9 10" key="1">
    <citation type="journal article" date="2018" name="ISME J.">
        <title>Endosymbiont genomes yield clues of tubeworm success.</title>
        <authorList>
            <person name="Li Y."/>
            <person name="Liles M.R."/>
            <person name="Halanych K.M."/>
        </authorList>
    </citation>
    <scope>NUCLEOTIDE SEQUENCE [LARGE SCALE GENOMIC DNA]</scope>
    <source>
        <strain evidence="9">A1462</strain>
    </source>
</reference>
<keyword evidence="10" id="KW-1185">Reference proteome</keyword>
<keyword evidence="5" id="KW-0350">Heme biosynthesis</keyword>
<comment type="caution">
    <text evidence="9">The sequence shown here is derived from an EMBL/GenBank/DDBJ whole genome shotgun (WGS) entry which is preliminary data.</text>
</comment>
<evidence type="ECO:0000259" key="8">
    <source>
        <dbReference type="Pfam" id="PF01593"/>
    </source>
</evidence>
<organism evidence="9 10">
    <name type="scientific">endosymbiont of Escarpia spicata</name>
    <dbReference type="NCBI Taxonomy" id="2200908"/>
    <lineage>
        <taxon>Bacteria</taxon>
        <taxon>Pseudomonadati</taxon>
        <taxon>Pseudomonadota</taxon>
        <taxon>Gammaproteobacteria</taxon>
        <taxon>sulfur-oxidizing symbionts</taxon>
    </lineage>
</organism>
<dbReference type="PANTHER" id="PTHR42923">
    <property type="entry name" value="PROTOPORPHYRINOGEN OXIDASE"/>
    <property type="match status" value="1"/>
</dbReference>
<dbReference type="Gene3D" id="1.10.3110.10">
    <property type="entry name" value="protoporphyrinogen ix oxidase, domain 3"/>
    <property type="match status" value="1"/>
</dbReference>
<evidence type="ECO:0000256" key="2">
    <source>
        <dbReference type="ARBA" id="ARBA00022630"/>
    </source>
</evidence>
<evidence type="ECO:0000313" key="10">
    <source>
        <dbReference type="Proteomes" id="UP000254771"/>
    </source>
</evidence>
<dbReference type="Pfam" id="PF01593">
    <property type="entry name" value="Amino_oxidase"/>
    <property type="match status" value="1"/>
</dbReference>
<accession>A0A370DHE1</accession>
<keyword evidence="3" id="KW-0274">FAD</keyword>
<dbReference type="PANTHER" id="PTHR42923:SF3">
    <property type="entry name" value="PROTOPORPHYRINOGEN OXIDASE"/>
    <property type="match status" value="1"/>
</dbReference>
<evidence type="ECO:0000256" key="5">
    <source>
        <dbReference type="ARBA" id="ARBA00023133"/>
    </source>
</evidence>
<sequence>MCEANILIIGGGISGLSTAWWLAEGGARPEVWDAAPRMGGKIRSHSESGYLTEDAAGILMNFHQEVDQLVEASGLSDKKISRGTDMRRYVVHKGELRPVPMKLPALLASSMWSLRGKLRMATELLVAKGGHERETVSEFIRRRLGNEILEKVMDPFIAGTLASDPDKANAWAVLPRLTDLERRYGSFTSGMFINRVLHKKGRANIAEAFSFFGGMAQLTKQMAAHPAINTRKEFKAVDIEPADKDGWRVTGVNSQGIEITRRFKQVVISTPAPTAANLLNSINGELGKLLQGIEYAPLTVLHLGMTRDSIAHPLDGTGFLAPRQEQLSFNGNIWMSTLFPDRAPEGKVLLTSYIGGARHPHRCSWSEQQMVGNTLQDLRQLVGVTGEPEYVRSVQHAQALPLYHGHYYERAESVRSQLGKHRGLHLAANYLDGVSARDRIIQGAITAQRILNSRRQSASREPTTHINPAVAH</sequence>
<feature type="domain" description="Amine oxidase" evidence="8">
    <location>
        <begin position="13"/>
        <end position="451"/>
    </location>
</feature>
<dbReference type="AlphaFoldDB" id="A0A370DHE1"/>
<evidence type="ECO:0000256" key="3">
    <source>
        <dbReference type="ARBA" id="ARBA00022827"/>
    </source>
</evidence>
<keyword evidence="4" id="KW-0560">Oxidoreductase</keyword>
<protein>
    <submittedName>
        <fullName evidence="9">Protoporphyrinogen oxidase</fullName>
    </submittedName>
</protein>
<evidence type="ECO:0000256" key="1">
    <source>
        <dbReference type="ARBA" id="ARBA00001974"/>
    </source>
</evidence>
<dbReference type="InterPro" id="IPR036188">
    <property type="entry name" value="FAD/NAD-bd_sf"/>
</dbReference>
<dbReference type="InterPro" id="IPR002937">
    <property type="entry name" value="Amino_oxidase"/>
</dbReference>
<evidence type="ECO:0000256" key="6">
    <source>
        <dbReference type="ARBA" id="ARBA00023444"/>
    </source>
</evidence>
<gene>
    <name evidence="9" type="primary">hemG</name>
    <name evidence="9" type="ORF">DIZ78_12795</name>
</gene>